<name>A0A7Y7B9S9_STRMO</name>
<feature type="domain" description="Capsule synthesis protein CapA" evidence="2">
    <location>
        <begin position="4"/>
        <end position="246"/>
    </location>
</feature>
<dbReference type="PANTHER" id="PTHR33393:SF11">
    <property type="entry name" value="POLYGLUTAMINE SYNTHESIS ACCESSORY PROTEIN RV0574C-RELATED"/>
    <property type="match status" value="1"/>
</dbReference>
<dbReference type="Proteomes" id="UP000587462">
    <property type="component" value="Unassembled WGS sequence"/>
</dbReference>
<organism evidence="3 4">
    <name type="scientific">Streptomyces morookaense</name>
    <name type="common">Streptoverticillium morookaense</name>
    <dbReference type="NCBI Taxonomy" id="1970"/>
    <lineage>
        <taxon>Bacteria</taxon>
        <taxon>Bacillati</taxon>
        <taxon>Actinomycetota</taxon>
        <taxon>Actinomycetes</taxon>
        <taxon>Kitasatosporales</taxon>
        <taxon>Streptomycetaceae</taxon>
        <taxon>Streptomyces</taxon>
    </lineage>
</organism>
<evidence type="ECO:0000259" key="2">
    <source>
        <dbReference type="SMART" id="SM00854"/>
    </source>
</evidence>
<dbReference type="CDD" id="cd07381">
    <property type="entry name" value="MPP_CapA"/>
    <property type="match status" value="1"/>
</dbReference>
<accession>A0A7Y7B9S9</accession>
<dbReference type="Gene3D" id="3.60.21.10">
    <property type="match status" value="1"/>
</dbReference>
<dbReference type="EMBL" id="JABBXF010000088">
    <property type="protein sequence ID" value="NVK81650.1"/>
    <property type="molecule type" value="Genomic_DNA"/>
</dbReference>
<dbReference type="RefSeq" id="WP_171086580.1">
    <property type="nucleotide sequence ID" value="NZ_BNBU01000001.1"/>
</dbReference>
<protein>
    <submittedName>
        <fullName evidence="3">CapA family protein</fullName>
    </submittedName>
</protein>
<dbReference type="InterPro" id="IPR029052">
    <property type="entry name" value="Metallo-depent_PP-like"/>
</dbReference>
<sequence length="328" mass="35261">MAITVALAGDTMLGRSVAEQLDLSPRPEAILSDEVRAVLAEADLCVLNLECCISGRGEPWPAPGKPFFFRAPPDAADVLAQLGVDCVTLANNHALDFGYDALADTTQLLTRAGVRTVGAGPDLAAARAYAVLETGGVRLAVVGVTDHPDDYAAQDDRAGVSFADLRRGVPGWLTDLVRQASTEADVVLVTPHWGPNMTSKPPPRVRDAVPVLQQAGATLIAGHSAHVFHGVADRVIYDMGDFVDDYAVDSRLRNDLGLLFLVTLDGPDPASHRPVRLEALPLYLDYCRTVPASGGEWEWIRDRFTRACAEFGTVVTVEGKRLIVDWSR</sequence>
<dbReference type="SUPFAM" id="SSF56300">
    <property type="entry name" value="Metallo-dependent phosphatases"/>
    <property type="match status" value="1"/>
</dbReference>
<reference evidence="3 4" key="1">
    <citation type="submission" date="2020-04" db="EMBL/GenBank/DDBJ databases">
        <title>Draft Genome Sequence of Streptomyces morookaense DSM 40503, an 8-azaguanine-producing strain.</title>
        <authorList>
            <person name="Qi J."/>
            <person name="Gao J.-M."/>
        </authorList>
    </citation>
    <scope>NUCLEOTIDE SEQUENCE [LARGE SCALE GENOMIC DNA]</scope>
    <source>
        <strain evidence="3 4">DSM 40503</strain>
    </source>
</reference>
<keyword evidence="4" id="KW-1185">Reference proteome</keyword>
<evidence type="ECO:0000313" key="4">
    <source>
        <dbReference type="Proteomes" id="UP000587462"/>
    </source>
</evidence>
<gene>
    <name evidence="3" type="ORF">HG542_28955</name>
</gene>
<dbReference type="AlphaFoldDB" id="A0A7Y7B9S9"/>
<evidence type="ECO:0000256" key="1">
    <source>
        <dbReference type="ARBA" id="ARBA00005662"/>
    </source>
</evidence>
<comment type="caution">
    <text evidence="3">The sequence shown here is derived from an EMBL/GenBank/DDBJ whole genome shotgun (WGS) entry which is preliminary data.</text>
</comment>
<dbReference type="InterPro" id="IPR019079">
    <property type="entry name" value="Capsule_synth_CapA"/>
</dbReference>
<evidence type="ECO:0000313" key="3">
    <source>
        <dbReference type="EMBL" id="NVK81650.1"/>
    </source>
</evidence>
<dbReference type="SMART" id="SM00854">
    <property type="entry name" value="PGA_cap"/>
    <property type="match status" value="1"/>
</dbReference>
<comment type="similarity">
    <text evidence="1">Belongs to the CapA family.</text>
</comment>
<dbReference type="InterPro" id="IPR052169">
    <property type="entry name" value="CW_Biosynth-Accessory"/>
</dbReference>
<dbReference type="Pfam" id="PF09587">
    <property type="entry name" value="PGA_cap"/>
    <property type="match status" value="1"/>
</dbReference>
<proteinExistence type="inferred from homology"/>
<dbReference type="PANTHER" id="PTHR33393">
    <property type="entry name" value="POLYGLUTAMINE SYNTHESIS ACCESSORY PROTEIN RV0574C-RELATED"/>
    <property type="match status" value="1"/>
</dbReference>